<evidence type="ECO:0000313" key="3">
    <source>
        <dbReference type="Proteomes" id="UP001341840"/>
    </source>
</evidence>
<accession>A0ABU6XEC8</accession>
<sequence length="248" mass="27916">MARPRPLVARPHDLRSPNCSSLEPPRARPILMAHASCARAMALGRPRGELGHIRRKLPSCMARSRPLLGSSARPRIHAMALVRPRPSTWCYWKGRAPAPLWPRARMSPLKCAFGLPFEGAPARWPLHLNLYAISLVSLSLSFPPFFPNSLNSKSLILPYQQSNFNSGVWIRREKQSVPCTRCTQAKRRQEMKPPRNHQPHLKHQKNPRKKPIFIDLTADSESEDTTRASSETHFSSMASCSEGHSAPC</sequence>
<dbReference type="EMBL" id="JASCZI010211746">
    <property type="protein sequence ID" value="MED6196395.1"/>
    <property type="molecule type" value="Genomic_DNA"/>
</dbReference>
<organism evidence="2 3">
    <name type="scientific">Stylosanthes scabra</name>
    <dbReference type="NCBI Taxonomy" id="79078"/>
    <lineage>
        <taxon>Eukaryota</taxon>
        <taxon>Viridiplantae</taxon>
        <taxon>Streptophyta</taxon>
        <taxon>Embryophyta</taxon>
        <taxon>Tracheophyta</taxon>
        <taxon>Spermatophyta</taxon>
        <taxon>Magnoliopsida</taxon>
        <taxon>eudicotyledons</taxon>
        <taxon>Gunneridae</taxon>
        <taxon>Pentapetalae</taxon>
        <taxon>rosids</taxon>
        <taxon>fabids</taxon>
        <taxon>Fabales</taxon>
        <taxon>Fabaceae</taxon>
        <taxon>Papilionoideae</taxon>
        <taxon>50 kb inversion clade</taxon>
        <taxon>dalbergioids sensu lato</taxon>
        <taxon>Dalbergieae</taxon>
        <taxon>Pterocarpus clade</taxon>
        <taxon>Stylosanthes</taxon>
    </lineage>
</organism>
<name>A0ABU6XEC8_9FABA</name>
<feature type="compositionally biased region" description="Polar residues" evidence="1">
    <location>
        <begin position="227"/>
        <end position="239"/>
    </location>
</feature>
<comment type="caution">
    <text evidence="2">The sequence shown here is derived from an EMBL/GenBank/DDBJ whole genome shotgun (WGS) entry which is preliminary data.</text>
</comment>
<keyword evidence="3" id="KW-1185">Reference proteome</keyword>
<protein>
    <submittedName>
        <fullName evidence="2">Uncharacterized protein</fullName>
    </submittedName>
</protein>
<dbReference type="Proteomes" id="UP001341840">
    <property type="component" value="Unassembled WGS sequence"/>
</dbReference>
<proteinExistence type="predicted"/>
<feature type="region of interest" description="Disordered" evidence="1">
    <location>
        <begin position="1"/>
        <end position="22"/>
    </location>
</feature>
<reference evidence="2 3" key="1">
    <citation type="journal article" date="2023" name="Plants (Basel)">
        <title>Bridging the Gap: Combining Genomics and Transcriptomics Approaches to Understand Stylosanthes scabra, an Orphan Legume from the Brazilian Caatinga.</title>
        <authorList>
            <person name="Ferreira-Neto J.R.C."/>
            <person name="da Silva M.D."/>
            <person name="Binneck E."/>
            <person name="de Melo N.F."/>
            <person name="da Silva R.H."/>
            <person name="de Melo A.L.T.M."/>
            <person name="Pandolfi V."/>
            <person name="Bustamante F.O."/>
            <person name="Brasileiro-Vidal A.C."/>
            <person name="Benko-Iseppon A.M."/>
        </authorList>
    </citation>
    <scope>NUCLEOTIDE SEQUENCE [LARGE SCALE GENOMIC DNA]</scope>
    <source>
        <tissue evidence="2">Leaves</tissue>
    </source>
</reference>
<gene>
    <name evidence="2" type="ORF">PIB30_047000</name>
</gene>
<feature type="region of interest" description="Disordered" evidence="1">
    <location>
        <begin position="181"/>
        <end position="248"/>
    </location>
</feature>
<evidence type="ECO:0000256" key="1">
    <source>
        <dbReference type="SAM" id="MobiDB-lite"/>
    </source>
</evidence>
<evidence type="ECO:0000313" key="2">
    <source>
        <dbReference type="EMBL" id="MED6196395.1"/>
    </source>
</evidence>
<feature type="compositionally biased region" description="Basic residues" evidence="1">
    <location>
        <begin position="194"/>
        <end position="211"/>
    </location>
</feature>